<keyword evidence="3" id="KW-1185">Reference proteome</keyword>
<reference evidence="2" key="1">
    <citation type="submission" date="2020-08" db="EMBL/GenBank/DDBJ databases">
        <authorList>
            <person name="Uke A."/>
            <person name="Chhe C."/>
            <person name="Baramee S."/>
            <person name="Kosugi A."/>
        </authorList>
    </citation>
    <scope>NUCLEOTIDE SEQUENCE</scope>
    <source>
        <strain evidence="2">DA-C8</strain>
    </source>
</reference>
<name>A0A916QD13_9BACL</name>
<evidence type="ECO:0000313" key="2">
    <source>
        <dbReference type="EMBL" id="GFR36858.1"/>
    </source>
</evidence>
<organism evidence="2 3">
    <name type="scientific">Insulibacter thermoxylanivorax</name>
    <dbReference type="NCBI Taxonomy" id="2749268"/>
    <lineage>
        <taxon>Bacteria</taxon>
        <taxon>Bacillati</taxon>
        <taxon>Bacillota</taxon>
        <taxon>Bacilli</taxon>
        <taxon>Bacillales</taxon>
        <taxon>Paenibacillaceae</taxon>
        <taxon>Insulibacter</taxon>
    </lineage>
</organism>
<evidence type="ECO:0000256" key="1">
    <source>
        <dbReference type="SAM" id="Phobius"/>
    </source>
</evidence>
<feature type="transmembrane region" description="Helical" evidence="1">
    <location>
        <begin position="43"/>
        <end position="64"/>
    </location>
</feature>
<dbReference type="EMBL" id="BMAQ01000001">
    <property type="protein sequence ID" value="GFR36858.1"/>
    <property type="molecule type" value="Genomic_DNA"/>
</dbReference>
<sequence>MMRKEHNDIELVQQLQEETAVDVNALPPRIIKHASKRSKMARYYSIALLWLFILLTAALIMWGYRMH</sequence>
<proteinExistence type="predicted"/>
<protein>
    <submittedName>
        <fullName evidence="2">Uncharacterized protein</fullName>
    </submittedName>
</protein>
<reference evidence="2" key="2">
    <citation type="journal article" date="2021" name="Data Brief">
        <title>Draft genome sequence data of the facultative, thermophilic, xylanolytic bacterium Paenibacillus sp. strain DA-C8.</title>
        <authorList>
            <person name="Chhe C."/>
            <person name="Uke A."/>
            <person name="Baramee S."/>
            <person name="Ungkulpasvich U."/>
            <person name="Tachaapaikoon C."/>
            <person name="Pason P."/>
            <person name="Waeonukul R."/>
            <person name="Ratanakhanokchai K."/>
            <person name="Kosugi A."/>
        </authorList>
    </citation>
    <scope>NUCLEOTIDE SEQUENCE</scope>
    <source>
        <strain evidence="2">DA-C8</strain>
    </source>
</reference>
<keyword evidence="1" id="KW-0472">Membrane</keyword>
<accession>A0A916QD13</accession>
<keyword evidence="1" id="KW-1133">Transmembrane helix</keyword>
<comment type="caution">
    <text evidence="2">The sequence shown here is derived from an EMBL/GenBank/DDBJ whole genome shotgun (WGS) entry which is preliminary data.</text>
</comment>
<dbReference type="AlphaFoldDB" id="A0A916QD13"/>
<dbReference type="Proteomes" id="UP000654993">
    <property type="component" value="Unassembled WGS sequence"/>
</dbReference>
<evidence type="ECO:0000313" key="3">
    <source>
        <dbReference type="Proteomes" id="UP000654993"/>
    </source>
</evidence>
<keyword evidence="1" id="KW-0812">Transmembrane</keyword>
<gene>
    <name evidence="2" type="ORF">PRECH8_01540</name>
</gene>